<proteinExistence type="predicted"/>
<dbReference type="InterPro" id="IPR046196">
    <property type="entry name" value="DUF6228"/>
</dbReference>
<dbReference type="AlphaFoldDB" id="A0A7K1V3Y4"/>
<gene>
    <name evidence="1" type="ORF">GPX89_26845</name>
</gene>
<organism evidence="1 2">
    <name type="scientific">Nocardia terrae</name>
    <dbReference type="NCBI Taxonomy" id="2675851"/>
    <lineage>
        <taxon>Bacteria</taxon>
        <taxon>Bacillati</taxon>
        <taxon>Actinomycetota</taxon>
        <taxon>Actinomycetes</taxon>
        <taxon>Mycobacteriales</taxon>
        <taxon>Nocardiaceae</taxon>
        <taxon>Nocardia</taxon>
    </lineage>
</organism>
<dbReference type="EMBL" id="WRPP01000005">
    <property type="protein sequence ID" value="MVU80858.1"/>
    <property type="molecule type" value="Genomic_DNA"/>
</dbReference>
<keyword evidence="2" id="KW-1185">Reference proteome</keyword>
<comment type="caution">
    <text evidence="1">The sequence shown here is derived from an EMBL/GenBank/DDBJ whole genome shotgun (WGS) entry which is preliminary data.</text>
</comment>
<dbReference type="Proteomes" id="UP000466794">
    <property type="component" value="Unassembled WGS sequence"/>
</dbReference>
<evidence type="ECO:0000313" key="2">
    <source>
        <dbReference type="Proteomes" id="UP000466794"/>
    </source>
</evidence>
<dbReference type="Pfam" id="PF19739">
    <property type="entry name" value="DUF6228"/>
    <property type="match status" value="1"/>
</dbReference>
<evidence type="ECO:0000313" key="1">
    <source>
        <dbReference type="EMBL" id="MVU80858.1"/>
    </source>
</evidence>
<accession>A0A7K1V3Y4</accession>
<protein>
    <submittedName>
        <fullName evidence="1">Uncharacterized protein</fullName>
    </submittedName>
</protein>
<reference evidence="1 2" key="1">
    <citation type="submission" date="2019-12" db="EMBL/GenBank/DDBJ databases">
        <title>Nocardia sp. nov. ET3-3 isolated from soil.</title>
        <authorList>
            <person name="Kanchanasin P."/>
            <person name="Tanasupawat S."/>
            <person name="Yuki M."/>
            <person name="Kudo T."/>
        </authorList>
    </citation>
    <scope>NUCLEOTIDE SEQUENCE [LARGE SCALE GENOMIC DNA]</scope>
    <source>
        <strain evidence="1 2">ET3-3</strain>
    </source>
</reference>
<sequence length="67" mass="7745">MDHELRIDARHLTLGHVRLDWSLNRQPSESLSWAATVVTYLEAGEQLRQFAAAIHRFVLPDDAEHRP</sequence>
<name>A0A7K1V3Y4_9NOCA</name>